<dbReference type="EC" id="2.3.1.51" evidence="4"/>
<evidence type="ECO:0000256" key="1">
    <source>
        <dbReference type="ARBA" id="ARBA00008655"/>
    </source>
</evidence>
<dbReference type="SMART" id="SM00563">
    <property type="entry name" value="PlsC"/>
    <property type="match status" value="1"/>
</dbReference>
<dbReference type="RefSeq" id="WP_369414162.1">
    <property type="nucleotide sequence ID" value="NZ_JAJFAT010000006.1"/>
</dbReference>
<comment type="similarity">
    <text evidence="1 4">Belongs to the 1-acyl-sn-glycerol-3-phosphate acyltransferase family.</text>
</comment>
<dbReference type="NCBIfam" id="TIGR00530">
    <property type="entry name" value="AGP_acyltrn"/>
    <property type="match status" value="1"/>
</dbReference>
<dbReference type="InterPro" id="IPR004552">
    <property type="entry name" value="AGP_acyltrans"/>
</dbReference>
<comment type="domain">
    <text evidence="4">The HXXXXD motif is essential for acyltransferase activity and may constitute the binding site for the phosphate moiety of the glycerol-3-phosphate.</text>
</comment>
<sequence length="195" mass="22167">MREFIYKFISKIIYFVFKLFFRAKVRGQKNLPEEGGVIIMSNHISLLDPPLIASVLDRPVHFMAKKELFENPILRLILYIADAFPVDRESTDIKAVKKALNILKNGEVLGLFPEGTRGDESEVADLKDGSVMLAVRSRVPILPVGIKNIKKKGRVTINIGEPFTMENFPKKRLSDQQRKEAGEFIKEKIVKLVNS</sequence>
<name>A0AAW4WUN0_9FIRM</name>
<evidence type="ECO:0000256" key="4">
    <source>
        <dbReference type="RuleBase" id="RU361267"/>
    </source>
</evidence>
<keyword evidence="2 4" id="KW-0808">Transferase</keyword>
<gene>
    <name evidence="6" type="ORF">LJ207_05630</name>
</gene>
<accession>A0AAW4WUN0</accession>
<keyword evidence="4" id="KW-0594">Phospholipid biosynthesis</keyword>
<keyword evidence="3 4" id="KW-0012">Acyltransferase</keyword>
<dbReference type="GO" id="GO:0003841">
    <property type="term" value="F:1-acylglycerol-3-phosphate O-acyltransferase activity"/>
    <property type="evidence" value="ECO:0007669"/>
    <property type="project" value="UniProtKB-UniRule"/>
</dbReference>
<organism evidence="6 7">
    <name type="scientific">Halanaerobium polyolivorans</name>
    <dbReference type="NCBI Taxonomy" id="2886943"/>
    <lineage>
        <taxon>Bacteria</taxon>
        <taxon>Bacillati</taxon>
        <taxon>Bacillota</taxon>
        <taxon>Clostridia</taxon>
        <taxon>Halanaerobiales</taxon>
        <taxon>Halanaerobiaceae</taxon>
        <taxon>Halanaerobium</taxon>
    </lineage>
</organism>
<proteinExistence type="inferred from homology"/>
<keyword evidence="7" id="KW-1185">Reference proteome</keyword>
<dbReference type="EMBL" id="JAJFAT010000006">
    <property type="protein sequence ID" value="MCC3144808.1"/>
    <property type="molecule type" value="Genomic_DNA"/>
</dbReference>
<dbReference type="InterPro" id="IPR002123">
    <property type="entry name" value="Plipid/glycerol_acylTrfase"/>
</dbReference>
<evidence type="ECO:0000313" key="7">
    <source>
        <dbReference type="Proteomes" id="UP001199296"/>
    </source>
</evidence>
<dbReference type="PANTHER" id="PTHR10434:SF11">
    <property type="entry name" value="1-ACYL-SN-GLYCEROL-3-PHOSPHATE ACYLTRANSFERASE"/>
    <property type="match status" value="1"/>
</dbReference>
<evidence type="ECO:0000256" key="3">
    <source>
        <dbReference type="ARBA" id="ARBA00023315"/>
    </source>
</evidence>
<reference evidence="6 7" key="1">
    <citation type="submission" date="2021-10" db="EMBL/GenBank/DDBJ databases">
        <authorList>
            <person name="Grouzdev D.S."/>
            <person name="Pantiukh K.S."/>
            <person name="Krutkina M.S."/>
        </authorList>
    </citation>
    <scope>NUCLEOTIDE SEQUENCE [LARGE SCALE GENOMIC DNA]</scope>
    <source>
        <strain evidence="6 7">Z-7514</strain>
    </source>
</reference>
<keyword evidence="4" id="KW-0443">Lipid metabolism</keyword>
<feature type="domain" description="Phospholipid/glycerol acyltransferase" evidence="5">
    <location>
        <begin position="37"/>
        <end position="149"/>
    </location>
</feature>
<dbReference type="Pfam" id="PF01553">
    <property type="entry name" value="Acyltransferase"/>
    <property type="match status" value="1"/>
</dbReference>
<dbReference type="Proteomes" id="UP001199296">
    <property type="component" value="Unassembled WGS sequence"/>
</dbReference>
<comment type="caution">
    <text evidence="6">The sequence shown here is derived from an EMBL/GenBank/DDBJ whole genome shotgun (WGS) entry which is preliminary data.</text>
</comment>
<evidence type="ECO:0000313" key="6">
    <source>
        <dbReference type="EMBL" id="MCC3144808.1"/>
    </source>
</evidence>
<dbReference type="SUPFAM" id="SSF69593">
    <property type="entry name" value="Glycerol-3-phosphate (1)-acyltransferase"/>
    <property type="match status" value="1"/>
</dbReference>
<keyword evidence="4" id="KW-0444">Lipid biosynthesis</keyword>
<evidence type="ECO:0000259" key="5">
    <source>
        <dbReference type="SMART" id="SM00563"/>
    </source>
</evidence>
<dbReference type="CDD" id="cd07989">
    <property type="entry name" value="LPLAT_AGPAT-like"/>
    <property type="match status" value="1"/>
</dbReference>
<dbReference type="AlphaFoldDB" id="A0AAW4WUN0"/>
<comment type="catalytic activity">
    <reaction evidence="4">
        <text>a 1-acyl-sn-glycero-3-phosphate + an acyl-CoA = a 1,2-diacyl-sn-glycero-3-phosphate + CoA</text>
        <dbReference type="Rhea" id="RHEA:19709"/>
        <dbReference type="ChEBI" id="CHEBI:57287"/>
        <dbReference type="ChEBI" id="CHEBI:57970"/>
        <dbReference type="ChEBI" id="CHEBI:58342"/>
        <dbReference type="ChEBI" id="CHEBI:58608"/>
        <dbReference type="EC" id="2.3.1.51"/>
    </reaction>
</comment>
<evidence type="ECO:0000256" key="2">
    <source>
        <dbReference type="ARBA" id="ARBA00022679"/>
    </source>
</evidence>
<dbReference type="GO" id="GO:0016020">
    <property type="term" value="C:membrane"/>
    <property type="evidence" value="ECO:0007669"/>
    <property type="project" value="InterPro"/>
</dbReference>
<protein>
    <recommendedName>
        <fullName evidence="4">1-acyl-sn-glycerol-3-phosphate acyltransferase</fullName>
        <ecNumber evidence="4">2.3.1.51</ecNumber>
    </recommendedName>
</protein>
<dbReference type="GO" id="GO:0006654">
    <property type="term" value="P:phosphatidic acid biosynthetic process"/>
    <property type="evidence" value="ECO:0007669"/>
    <property type="project" value="TreeGrafter"/>
</dbReference>
<keyword evidence="4" id="KW-1208">Phospholipid metabolism</keyword>
<dbReference type="PANTHER" id="PTHR10434">
    <property type="entry name" value="1-ACYL-SN-GLYCEROL-3-PHOSPHATE ACYLTRANSFERASE"/>
    <property type="match status" value="1"/>
</dbReference>